<evidence type="ECO:0000313" key="19">
    <source>
        <dbReference type="EMBL" id="CEM21789.1"/>
    </source>
</evidence>
<keyword evidence="12" id="KW-0443">Lipid metabolism</keyword>
<dbReference type="InterPro" id="IPR016720">
    <property type="entry name" value="PC_Trfase_euk"/>
</dbReference>
<feature type="transmembrane region" description="Helical" evidence="18">
    <location>
        <begin position="334"/>
        <end position="353"/>
    </location>
</feature>
<evidence type="ECO:0000256" key="4">
    <source>
        <dbReference type="ARBA" id="ARBA00005189"/>
    </source>
</evidence>
<keyword evidence="11 18" id="KW-1133">Transmembrane helix</keyword>
<dbReference type="GO" id="GO:0016024">
    <property type="term" value="P:CDP-diacylglycerol biosynthetic process"/>
    <property type="evidence" value="ECO:0007669"/>
    <property type="project" value="UniProtKB-UniPathway"/>
</dbReference>
<keyword evidence="8 16" id="KW-0808">Transferase</keyword>
<keyword evidence="14" id="KW-0594">Phospholipid biosynthesis</keyword>
<feature type="compositionally biased region" description="Polar residues" evidence="17">
    <location>
        <begin position="1"/>
        <end position="18"/>
    </location>
</feature>
<feature type="compositionally biased region" description="Acidic residues" evidence="17">
    <location>
        <begin position="32"/>
        <end position="46"/>
    </location>
</feature>
<evidence type="ECO:0000256" key="8">
    <source>
        <dbReference type="ARBA" id="ARBA00022679"/>
    </source>
</evidence>
<gene>
    <name evidence="19" type="ORF">Cvel_19727</name>
</gene>
<evidence type="ECO:0000256" key="11">
    <source>
        <dbReference type="ARBA" id="ARBA00022989"/>
    </source>
</evidence>
<comment type="pathway">
    <text evidence="4">Lipid metabolism.</text>
</comment>
<feature type="transmembrane region" description="Helical" evidence="18">
    <location>
        <begin position="139"/>
        <end position="157"/>
    </location>
</feature>
<proteinExistence type="inferred from homology"/>
<evidence type="ECO:0000256" key="1">
    <source>
        <dbReference type="ARBA" id="ARBA00001698"/>
    </source>
</evidence>
<organism evidence="19">
    <name type="scientific">Chromera velia CCMP2878</name>
    <dbReference type="NCBI Taxonomy" id="1169474"/>
    <lineage>
        <taxon>Eukaryota</taxon>
        <taxon>Sar</taxon>
        <taxon>Alveolata</taxon>
        <taxon>Colpodellida</taxon>
        <taxon>Chromeraceae</taxon>
        <taxon>Chromera</taxon>
    </lineage>
</organism>
<dbReference type="AlphaFoldDB" id="A0A0G4G1C1"/>
<evidence type="ECO:0000256" key="17">
    <source>
        <dbReference type="SAM" id="MobiDB-lite"/>
    </source>
</evidence>
<evidence type="ECO:0000256" key="18">
    <source>
        <dbReference type="SAM" id="Phobius"/>
    </source>
</evidence>
<dbReference type="PROSITE" id="PS01315">
    <property type="entry name" value="CDS"/>
    <property type="match status" value="1"/>
</dbReference>
<keyword evidence="9 16" id="KW-0812">Transmembrane</keyword>
<evidence type="ECO:0000256" key="9">
    <source>
        <dbReference type="ARBA" id="ARBA00022692"/>
    </source>
</evidence>
<sequence>MPSAKQQRNSTTLRSHSSPVIDHSHINPDWQSETEEDPDTEFDDFSSPEAVGGMRARRAASGSGTGGAAASSSSPSGREERASHAHGGRGGHHQAAMVSEGDGDDEAERTTTGGGGRGARRESQKEKAEKEWKKKLRTFAVRFRWTFALLAVFFATLALGKVYVSFGILLITIGIYREILRIKRNYLKDAKLPLFYFLRWYFFSLTTLLVSTKWLSPLFHKYAVEKENDVLLFFLRYHTFFAFLFLVVGFIMFILSLRKFSLRYQFEQIAWIVITNLVVNIQAQAQVANLFNGMIWFVLPVCLVICNDIWAYMWGITLGRTPLIALSPKKTWEGFIGGFFSTLFFGVLAATWLQQWSWFVCPENRLVFRPLEWIWEEPCDVSQVLHWYRVTISKESFFRFLLLFSSAEDRASGVLWISNFQLHAIVLSFFAGIIAPFGGFFASGLKRAFKLKDFGETIPGHGGLTDRFDCQLLMGMFTFIYVNSFVYQNSPLAVARISAAAPLSFESIKQAFDTLPLDQQRQLAEHFAGVLGS</sequence>
<dbReference type="EMBL" id="CDMZ01000800">
    <property type="protein sequence ID" value="CEM21789.1"/>
    <property type="molecule type" value="Genomic_DNA"/>
</dbReference>
<dbReference type="VEuPathDB" id="CryptoDB:Cvel_19727"/>
<dbReference type="PANTHER" id="PTHR13773:SF8">
    <property type="entry name" value="PHOSPHATIDATE CYTIDYLYLTRANSFERASE, PHOTORECEPTOR-SPECIFIC"/>
    <property type="match status" value="1"/>
</dbReference>
<name>A0A0G4G1C1_9ALVE</name>
<feature type="transmembrane region" description="Helical" evidence="18">
    <location>
        <begin position="192"/>
        <end position="215"/>
    </location>
</feature>
<comment type="pathway">
    <text evidence="3 16">Phospholipid metabolism; CDP-diacylglycerol biosynthesis; CDP-diacylglycerol from sn-glycerol 3-phosphate: step 3/3.</text>
</comment>
<feature type="transmembrane region" description="Helical" evidence="18">
    <location>
        <begin position="235"/>
        <end position="257"/>
    </location>
</feature>
<dbReference type="GO" id="GO:0004605">
    <property type="term" value="F:phosphatidate cytidylyltransferase activity"/>
    <property type="evidence" value="ECO:0007669"/>
    <property type="project" value="UniProtKB-EC"/>
</dbReference>
<dbReference type="Pfam" id="PF01148">
    <property type="entry name" value="CTP_transf_1"/>
    <property type="match status" value="1"/>
</dbReference>
<comment type="subcellular location">
    <subcellularLocation>
        <location evidence="2">Membrane</location>
        <topology evidence="2">Multi-pass membrane protein</topology>
    </subcellularLocation>
</comment>
<evidence type="ECO:0000256" key="14">
    <source>
        <dbReference type="ARBA" id="ARBA00023209"/>
    </source>
</evidence>
<evidence type="ECO:0000256" key="12">
    <source>
        <dbReference type="ARBA" id="ARBA00023098"/>
    </source>
</evidence>
<feature type="transmembrane region" description="Helical" evidence="18">
    <location>
        <begin position="420"/>
        <end position="442"/>
    </location>
</feature>
<keyword evidence="10 16" id="KW-0548">Nucleotidyltransferase</keyword>
<dbReference type="GO" id="GO:0005789">
    <property type="term" value="C:endoplasmic reticulum membrane"/>
    <property type="evidence" value="ECO:0007669"/>
    <property type="project" value="TreeGrafter"/>
</dbReference>
<dbReference type="EC" id="2.7.7.41" evidence="6 16"/>
<dbReference type="InterPro" id="IPR000374">
    <property type="entry name" value="PC_trans"/>
</dbReference>
<evidence type="ECO:0000256" key="15">
    <source>
        <dbReference type="ARBA" id="ARBA00023264"/>
    </source>
</evidence>
<evidence type="ECO:0000256" key="10">
    <source>
        <dbReference type="ARBA" id="ARBA00022695"/>
    </source>
</evidence>
<keyword evidence="7" id="KW-0444">Lipid biosynthesis</keyword>
<dbReference type="UniPathway" id="UPA00557">
    <property type="reaction ID" value="UER00614"/>
</dbReference>
<feature type="region of interest" description="Disordered" evidence="17">
    <location>
        <begin position="1"/>
        <end position="128"/>
    </location>
</feature>
<evidence type="ECO:0000256" key="16">
    <source>
        <dbReference type="RuleBase" id="RU003938"/>
    </source>
</evidence>
<evidence type="ECO:0000256" key="7">
    <source>
        <dbReference type="ARBA" id="ARBA00022516"/>
    </source>
</evidence>
<comment type="catalytic activity">
    <reaction evidence="1 16">
        <text>a 1,2-diacyl-sn-glycero-3-phosphate + CTP + H(+) = a CDP-1,2-diacyl-sn-glycerol + diphosphate</text>
        <dbReference type="Rhea" id="RHEA:16229"/>
        <dbReference type="ChEBI" id="CHEBI:15378"/>
        <dbReference type="ChEBI" id="CHEBI:33019"/>
        <dbReference type="ChEBI" id="CHEBI:37563"/>
        <dbReference type="ChEBI" id="CHEBI:58332"/>
        <dbReference type="ChEBI" id="CHEBI:58608"/>
        <dbReference type="EC" id="2.7.7.41"/>
    </reaction>
</comment>
<feature type="compositionally biased region" description="Low complexity" evidence="17">
    <location>
        <begin position="47"/>
        <end position="76"/>
    </location>
</feature>
<evidence type="ECO:0000256" key="6">
    <source>
        <dbReference type="ARBA" id="ARBA00012487"/>
    </source>
</evidence>
<evidence type="ECO:0000256" key="2">
    <source>
        <dbReference type="ARBA" id="ARBA00004141"/>
    </source>
</evidence>
<evidence type="ECO:0000256" key="5">
    <source>
        <dbReference type="ARBA" id="ARBA00010185"/>
    </source>
</evidence>
<evidence type="ECO:0000256" key="13">
    <source>
        <dbReference type="ARBA" id="ARBA00023136"/>
    </source>
</evidence>
<feature type="transmembrane region" description="Helical" evidence="18">
    <location>
        <begin position="294"/>
        <end position="313"/>
    </location>
</feature>
<keyword evidence="15" id="KW-1208">Phospholipid metabolism</keyword>
<reference evidence="19" key="1">
    <citation type="submission" date="2014-11" db="EMBL/GenBank/DDBJ databases">
        <authorList>
            <person name="Otto D Thomas"/>
            <person name="Naeem Raeece"/>
        </authorList>
    </citation>
    <scope>NUCLEOTIDE SEQUENCE</scope>
</reference>
<feature type="compositionally biased region" description="Basic and acidic residues" evidence="17">
    <location>
        <begin position="119"/>
        <end position="128"/>
    </location>
</feature>
<feature type="transmembrane region" description="Helical" evidence="18">
    <location>
        <begin position="269"/>
        <end position="288"/>
    </location>
</feature>
<dbReference type="PANTHER" id="PTHR13773">
    <property type="entry name" value="PHOSPHATIDATE CYTIDYLYLTRANSFERASE"/>
    <property type="match status" value="1"/>
</dbReference>
<evidence type="ECO:0000256" key="3">
    <source>
        <dbReference type="ARBA" id="ARBA00005119"/>
    </source>
</evidence>
<comment type="similarity">
    <text evidence="5 16">Belongs to the CDS family.</text>
</comment>
<accession>A0A0G4G1C1</accession>
<keyword evidence="13 18" id="KW-0472">Membrane</keyword>
<dbReference type="PhylomeDB" id="A0A0G4G1C1"/>
<protein>
    <recommendedName>
        <fullName evidence="6 16">Phosphatidate cytidylyltransferase</fullName>
        <ecNumber evidence="6 16">2.7.7.41</ecNumber>
    </recommendedName>
</protein>